<name>A0A8J3X3X4_9ACTN</name>
<comment type="caution">
    <text evidence="1">The sequence shown here is derived from an EMBL/GenBank/DDBJ whole genome shotgun (WGS) entry which is preliminary data.</text>
</comment>
<reference evidence="1" key="1">
    <citation type="submission" date="2021-01" db="EMBL/GenBank/DDBJ databases">
        <title>Whole genome shotgun sequence of Planosporangium mesophilum NBRC 109066.</title>
        <authorList>
            <person name="Komaki H."/>
            <person name="Tamura T."/>
        </authorList>
    </citation>
    <scope>NUCLEOTIDE SEQUENCE</scope>
    <source>
        <strain evidence="1">NBRC 109066</strain>
    </source>
</reference>
<keyword evidence="2" id="KW-1185">Reference proteome</keyword>
<proteinExistence type="predicted"/>
<gene>
    <name evidence="1" type="ORF">Pme01_55810</name>
</gene>
<protein>
    <submittedName>
        <fullName evidence="1">Uncharacterized protein</fullName>
    </submittedName>
</protein>
<dbReference type="RefSeq" id="WP_168117841.1">
    <property type="nucleotide sequence ID" value="NZ_BOON01000062.1"/>
</dbReference>
<dbReference type="AlphaFoldDB" id="A0A8J3X3X4"/>
<evidence type="ECO:0000313" key="2">
    <source>
        <dbReference type="Proteomes" id="UP000599074"/>
    </source>
</evidence>
<organism evidence="1 2">
    <name type="scientific">Planosporangium mesophilum</name>
    <dbReference type="NCBI Taxonomy" id="689768"/>
    <lineage>
        <taxon>Bacteria</taxon>
        <taxon>Bacillati</taxon>
        <taxon>Actinomycetota</taxon>
        <taxon>Actinomycetes</taxon>
        <taxon>Micromonosporales</taxon>
        <taxon>Micromonosporaceae</taxon>
        <taxon>Planosporangium</taxon>
    </lineage>
</organism>
<dbReference type="Proteomes" id="UP000599074">
    <property type="component" value="Unassembled WGS sequence"/>
</dbReference>
<evidence type="ECO:0000313" key="1">
    <source>
        <dbReference type="EMBL" id="GII25984.1"/>
    </source>
</evidence>
<dbReference type="EMBL" id="BOON01000062">
    <property type="protein sequence ID" value="GII25984.1"/>
    <property type="molecule type" value="Genomic_DNA"/>
</dbReference>
<sequence length="46" mass="4949">MNADLAAGADDYVRLRGQWNAQVRALAAATLHEWEVIEPELPGSAA</sequence>
<accession>A0A8J3X3X4</accession>